<feature type="region of interest" description="Disordered" evidence="1">
    <location>
        <begin position="332"/>
        <end position="395"/>
    </location>
</feature>
<dbReference type="EMBL" id="JBGBPQ010000006">
    <property type="protein sequence ID" value="KAL1522320.1"/>
    <property type="molecule type" value="Genomic_DNA"/>
</dbReference>
<comment type="caution">
    <text evidence="3">The sequence shown here is derived from an EMBL/GenBank/DDBJ whole genome shotgun (WGS) entry which is preliminary data.</text>
</comment>
<keyword evidence="4" id="KW-1185">Reference proteome</keyword>
<dbReference type="Proteomes" id="UP001515480">
    <property type="component" value="Unassembled WGS sequence"/>
</dbReference>
<accession>A0AB34JLB4</accession>
<feature type="transmembrane region" description="Helical" evidence="2">
    <location>
        <begin position="129"/>
        <end position="147"/>
    </location>
</feature>
<evidence type="ECO:0008006" key="5">
    <source>
        <dbReference type="Google" id="ProtNLM"/>
    </source>
</evidence>
<gene>
    <name evidence="3" type="ORF">AB1Y20_017312</name>
</gene>
<evidence type="ECO:0000256" key="2">
    <source>
        <dbReference type="SAM" id="Phobius"/>
    </source>
</evidence>
<keyword evidence="2" id="KW-1133">Transmembrane helix</keyword>
<reference evidence="3 4" key="1">
    <citation type="journal article" date="2024" name="Science">
        <title>Giant polyketide synthase enzymes in the biosynthesis of giant marine polyether toxins.</title>
        <authorList>
            <person name="Fallon T.R."/>
            <person name="Shende V.V."/>
            <person name="Wierzbicki I.H."/>
            <person name="Pendleton A.L."/>
            <person name="Watervoot N.F."/>
            <person name="Auber R.P."/>
            <person name="Gonzalez D.J."/>
            <person name="Wisecaver J.H."/>
            <person name="Moore B.S."/>
        </authorList>
    </citation>
    <scope>NUCLEOTIDE SEQUENCE [LARGE SCALE GENOMIC DNA]</scope>
    <source>
        <strain evidence="3 4">12B1</strain>
    </source>
</reference>
<feature type="compositionally biased region" description="Polar residues" evidence="1">
    <location>
        <begin position="371"/>
        <end position="382"/>
    </location>
</feature>
<feature type="compositionally biased region" description="Basic and acidic residues" evidence="1">
    <location>
        <begin position="361"/>
        <end position="370"/>
    </location>
</feature>
<feature type="transmembrane region" description="Helical" evidence="2">
    <location>
        <begin position="277"/>
        <end position="303"/>
    </location>
</feature>
<proteinExistence type="predicted"/>
<feature type="transmembrane region" description="Helical" evidence="2">
    <location>
        <begin position="240"/>
        <end position="257"/>
    </location>
</feature>
<dbReference type="AlphaFoldDB" id="A0AB34JLB4"/>
<protein>
    <recommendedName>
        <fullName evidence="5">Transmembrane protein</fullName>
    </recommendedName>
</protein>
<sequence length="395" mass="42104">MVFGAASRVVRRSPPLRMMVHPVKQPFTTKDYLASTVARSMDADWISRGVPRWVTLLDEVLFVCSSAIFVEGSRDFFPDSPFPQYVEGCELFIVGSALNVALALFRAYETFVDAKLNGKPPAWADLAEQALYVLGSLLFLAGTILFTPPLGPYPSTDVSADSASRVLQVPWFGRTYALIVQGTELPEPPTNDIATGDIYFIAGSVLYSVAAFVSALRAAGESGGGSTDAVRRRTAVATGTLYQLGGVAFVIGTLGFIPDSVLGITACPGGKQNLEFMGAALFLVGSSAYFLGALLTLVVVAYLTYYNGPKLVRSEDVNDQIFGTPVGLISNFDDSTASDPEESEPARQEGDRAAGSPTYEEYAKRLKDDAQSSMSMDPSTLPSDPDEGSANLTSG</sequence>
<keyword evidence="2" id="KW-0472">Membrane</keyword>
<evidence type="ECO:0000313" key="4">
    <source>
        <dbReference type="Proteomes" id="UP001515480"/>
    </source>
</evidence>
<keyword evidence="2" id="KW-0812">Transmembrane</keyword>
<organism evidence="3 4">
    <name type="scientific">Prymnesium parvum</name>
    <name type="common">Toxic golden alga</name>
    <dbReference type="NCBI Taxonomy" id="97485"/>
    <lineage>
        <taxon>Eukaryota</taxon>
        <taxon>Haptista</taxon>
        <taxon>Haptophyta</taxon>
        <taxon>Prymnesiophyceae</taxon>
        <taxon>Prymnesiales</taxon>
        <taxon>Prymnesiaceae</taxon>
        <taxon>Prymnesium</taxon>
    </lineage>
</organism>
<feature type="transmembrane region" description="Helical" evidence="2">
    <location>
        <begin position="198"/>
        <end position="219"/>
    </location>
</feature>
<evidence type="ECO:0000256" key="1">
    <source>
        <dbReference type="SAM" id="MobiDB-lite"/>
    </source>
</evidence>
<evidence type="ECO:0000313" key="3">
    <source>
        <dbReference type="EMBL" id="KAL1522320.1"/>
    </source>
</evidence>
<name>A0AB34JLB4_PRYPA</name>